<keyword evidence="2" id="KW-1185">Reference proteome</keyword>
<accession>A0A2K9VDC8</accession>
<dbReference type="GeneID" id="54988831"/>
<dbReference type="Proteomes" id="UP000240377">
    <property type="component" value="Segment"/>
</dbReference>
<organism evidence="1 2">
    <name type="scientific">Lactobacillus phage Semele</name>
    <dbReference type="NCBI Taxonomy" id="2079433"/>
    <lineage>
        <taxon>Viruses</taxon>
        <taxon>Duplodnaviria</taxon>
        <taxon>Heunggongvirae</taxon>
        <taxon>Uroviricota</taxon>
        <taxon>Caudoviricetes</taxon>
        <taxon>Herelleviridae</taxon>
        <taxon>Harbinvirus</taxon>
        <taxon>Harbinvirus semele</taxon>
    </lineage>
</organism>
<evidence type="ECO:0000313" key="1">
    <source>
        <dbReference type="EMBL" id="AUV60227.1"/>
    </source>
</evidence>
<name>A0A2K9VDC8_9CAUD</name>
<reference evidence="1" key="1">
    <citation type="submission" date="2018-01" db="EMBL/GenBank/DDBJ databases">
        <title>Lactobacillus phages that infect wine-derived L. plantarum strains.</title>
        <authorList>
            <person name="Kyrkou I."/>
            <person name="Hestbjerg Hansen L."/>
        </authorList>
    </citation>
    <scope>NUCLEOTIDE SEQUENCE [LARGE SCALE GENOMIC DNA]</scope>
</reference>
<evidence type="ECO:0008006" key="3">
    <source>
        <dbReference type="Google" id="ProtNLM"/>
    </source>
</evidence>
<proteinExistence type="predicted"/>
<dbReference type="RefSeq" id="YP_009798369.1">
    <property type="nucleotide sequence ID" value="NC_047926.1"/>
</dbReference>
<evidence type="ECO:0000313" key="2">
    <source>
        <dbReference type="Proteomes" id="UP000240377"/>
    </source>
</evidence>
<protein>
    <recommendedName>
        <fullName evidence="3">Homing endonuclease</fullName>
    </recommendedName>
</protein>
<dbReference type="KEGG" id="vg:54988831"/>
<sequence length="310" mass="36660">MARTKTNSEFIIEVSQIKDGEDYTFLEDYINAITKIRVRHNKCGMEYLVRPHDFLIGKRCPYCSQHARYTPDTYRYYVYTITQGEYSVIGNFSRNVTPIYFRHNKCNSIFKQAPQNFIRAILHTKYMCPCPNCTSFTKPYTIESYTMELNNRYPGEYSIIDKDSFTNVDSYINVKHHKCGRIFNVKAGHLLYDGTYCKYCTASRGERLVQSYLDNNEIKYEKQKRFPDCKDKYTLPFDFYLPESNILIEYDGSQHNAPSTYFGQESYDLTHKHDIIKDDYADSMGYKLIRIPYTENNIKKVYSFLNSHLN</sequence>
<dbReference type="Gene3D" id="3.40.960.10">
    <property type="entry name" value="VSR Endonuclease"/>
    <property type="match status" value="1"/>
</dbReference>
<dbReference type="EMBL" id="MG765279">
    <property type="protein sequence ID" value="AUV60227.1"/>
    <property type="molecule type" value="Genomic_DNA"/>
</dbReference>